<proteinExistence type="predicted"/>
<dbReference type="Gene3D" id="3.30.200.20">
    <property type="entry name" value="Phosphorylase Kinase, domain 1"/>
    <property type="match status" value="2"/>
</dbReference>
<dbReference type="GO" id="GO:0005524">
    <property type="term" value="F:ATP binding"/>
    <property type="evidence" value="ECO:0007669"/>
    <property type="project" value="InterPro"/>
</dbReference>
<dbReference type="Proteomes" id="UP001165083">
    <property type="component" value="Unassembled WGS sequence"/>
</dbReference>
<dbReference type="InterPro" id="IPR001245">
    <property type="entry name" value="Ser-Thr/Tyr_kinase_cat_dom"/>
</dbReference>
<dbReference type="Gene3D" id="1.10.510.10">
    <property type="entry name" value="Transferase(Phosphotransferase) domain 1"/>
    <property type="match status" value="2"/>
</dbReference>
<dbReference type="PANTHER" id="PTHR44329:SF214">
    <property type="entry name" value="PROTEIN KINASE DOMAIN-CONTAINING PROTEIN"/>
    <property type="match status" value="1"/>
</dbReference>
<dbReference type="InterPro" id="IPR000719">
    <property type="entry name" value="Prot_kinase_dom"/>
</dbReference>
<dbReference type="InterPro" id="IPR011009">
    <property type="entry name" value="Kinase-like_dom_sf"/>
</dbReference>
<dbReference type="PROSITE" id="PS00108">
    <property type="entry name" value="PROTEIN_KINASE_ST"/>
    <property type="match status" value="1"/>
</dbReference>
<gene>
    <name evidence="2" type="ORF">Plil01_000004400</name>
</gene>
<organism evidence="2 3">
    <name type="scientific">Phytophthora lilii</name>
    <dbReference type="NCBI Taxonomy" id="2077276"/>
    <lineage>
        <taxon>Eukaryota</taxon>
        <taxon>Sar</taxon>
        <taxon>Stramenopiles</taxon>
        <taxon>Oomycota</taxon>
        <taxon>Peronosporomycetes</taxon>
        <taxon>Peronosporales</taxon>
        <taxon>Peronosporaceae</taxon>
        <taxon>Phytophthora</taxon>
    </lineage>
</organism>
<dbReference type="PANTHER" id="PTHR44329">
    <property type="entry name" value="SERINE/THREONINE-PROTEIN KINASE TNNI3K-RELATED"/>
    <property type="match status" value="1"/>
</dbReference>
<comment type="caution">
    <text evidence="2">The sequence shown here is derived from an EMBL/GenBank/DDBJ whole genome shotgun (WGS) entry which is preliminary data.</text>
</comment>
<reference evidence="2" key="1">
    <citation type="submission" date="2023-04" db="EMBL/GenBank/DDBJ databases">
        <title>Phytophthora lilii NBRC 32176.</title>
        <authorList>
            <person name="Ichikawa N."/>
            <person name="Sato H."/>
            <person name="Tonouchi N."/>
        </authorList>
    </citation>
    <scope>NUCLEOTIDE SEQUENCE</scope>
    <source>
        <strain evidence="2">NBRC 32176</strain>
    </source>
</reference>
<dbReference type="SMART" id="SM00220">
    <property type="entry name" value="S_TKc"/>
    <property type="match status" value="2"/>
</dbReference>
<evidence type="ECO:0000313" key="3">
    <source>
        <dbReference type="Proteomes" id="UP001165083"/>
    </source>
</evidence>
<dbReference type="Pfam" id="PF07714">
    <property type="entry name" value="PK_Tyr_Ser-Thr"/>
    <property type="match status" value="2"/>
</dbReference>
<feature type="domain" description="Protein kinase" evidence="1">
    <location>
        <begin position="1361"/>
        <end position="1605"/>
    </location>
</feature>
<dbReference type="OrthoDB" id="167257at2759"/>
<sequence length="1613" mass="181459">MALGRHLVSSLSDVADDGPLSLCVQDLQLQLQVFEQETDGLKTLVSTGREVRVLVRAMNALLGVMGLLDDQPTREAWYGRLLLERDERMQKWEMEMTEEGWVAGYLSEDDAVQILTLLKSDVETCGELLTPREVDVMARVYDEVSQHFGVVTVTTPDWFVTTETEWPRAAKSVVDGGEEACVRNVYTWSQLHHPRIRNFYGACHVGEPFVVHENCSVLDKTTATWSNFLGCAHALRYLHEMNLAYADLSMYSEHLLFSESSKSGVVSGMGLVQQEPANEASDIRMFGLAILKLLERPRCPGDNGIIKNKFPHSKPSFFGNDEWKLVQYMSVSSTETSITMEGIVHRIQGLVHKPCTPKDPVASTTVADVGLYTIPSLGYTVNYAIQEASRLCNALPAFRDVNGPLYDRLRNLYDQMRSTLTPLPTRMVENFSMILIRFIDALTKREDHSIDVTQTSVVSIGASRTLAGKNYSIHRDIDRFLLESPSFSGSGKVHRWQPKWKVTYRQQRSVMDTLAEDPLLFLDQIDEELDQTEALTLLQFGATTIQNDTFDIKLGRHFLQQAQKISQGNNAVSDIFSRLHRHLSDHNCKSRLLQLAGTGSVAALILREQEAALQAANITDVNIKAEWTKRFEEERHDHIKGYEDLLVDEPLLIHELGDDRHQLEVLTKLKYGFEAHYHTLTPEELDSISGIYTLAVLHTGIVIGSIPHWFTTSGTHGQGMFPSSENLDGEEVCLRTMKNSTQLRHPSLRKIYGGCHVGIPFILVENCESVFAQGVSWPLLIGCAKGLSYIHEQGFGYEQLSLADLMKPKWEAKGVLSAVGLVHLNDTETCIASTSKDMFSFGLAIIEEIERFRSTVTSKAHQEYQADFLNSQPKFLTVAECQILQILCNSNGTEKNGMEAVIYKMELLAASEEKTDIPGDHKIVIDAGTYMVPIAGQTITKILAEIEGMCRDVESKCIHARFEDIYNQLESPPASFVNGFGQLLWSFLCYLDENESDEYDYLGSPENARSVEDSGNAFNFAIDRLILGTSSINADSSIHQWRSQMVNRRSNGFSLLMNKPGIEEKNHVDHSPSWLIPAYQVEIGEFIERGSFCTVYRGYWLGTDVAVKHHRPPPHYGTQETFKRQLDVWLSLNHENVTKLYGACNEGRLAFICELAEKGTLVSLAKTMGPSRIWRSLWRASLGLQYLHSNGIVHASLSGRKLLVTSSNEVKLSGFGFSELISNINYDVGRGSVRWKSPEYLSGSHPTFASDIFSFGMCILEVLTGTFPWGKKIPDEAVKYEVTTRRRLPPQPREMNDDEWNLVQQMCQFNPESRIGVDTVVHRLYSIYSSYVGVHQAGSHVMPSFAKASGTPKWFLPSYQVVLRDHIADGSFAAVYRGEWFGTDVVIKKALDAENQMQFRREANLWFTLNHDNIIKLYGACSEDRPYFVCERATSGTIVSFLKGKKKLDVWKAIWQAALGLQHLHELGIVHGDLKGNNILVCSEGKVKLADFGLSFVAKTEKAEMGALGAYQWKAPECLLGCRPTFASDIFSFGMCVIEAITGDYPWGTLKDPVVRYQVATEKLLPPRTYNFSDIEWELVRRACCYEPHLRINAGAVANLAHWIYESFWESNE</sequence>
<dbReference type="EMBL" id="BSXW01000001">
    <property type="protein sequence ID" value="GMF09108.1"/>
    <property type="molecule type" value="Genomic_DNA"/>
</dbReference>
<dbReference type="SUPFAM" id="SSF56112">
    <property type="entry name" value="Protein kinase-like (PK-like)"/>
    <property type="match status" value="4"/>
</dbReference>
<dbReference type="InterPro" id="IPR008271">
    <property type="entry name" value="Ser/Thr_kinase_AS"/>
</dbReference>
<protein>
    <submittedName>
        <fullName evidence="2">Unnamed protein product</fullName>
    </submittedName>
</protein>
<name>A0A9W6T884_9STRA</name>
<evidence type="ECO:0000313" key="2">
    <source>
        <dbReference type="EMBL" id="GMF09108.1"/>
    </source>
</evidence>
<dbReference type="GO" id="GO:0004674">
    <property type="term" value="F:protein serine/threonine kinase activity"/>
    <property type="evidence" value="ECO:0007669"/>
    <property type="project" value="TreeGrafter"/>
</dbReference>
<evidence type="ECO:0000259" key="1">
    <source>
        <dbReference type="PROSITE" id="PS50011"/>
    </source>
</evidence>
<accession>A0A9W6T884</accession>
<keyword evidence="3" id="KW-1185">Reference proteome</keyword>
<feature type="domain" description="Protein kinase" evidence="1">
    <location>
        <begin position="1081"/>
        <end position="1325"/>
    </location>
</feature>
<dbReference type="InterPro" id="IPR051681">
    <property type="entry name" value="Ser/Thr_Kinases-Pseudokinases"/>
</dbReference>
<dbReference type="PROSITE" id="PS50011">
    <property type="entry name" value="PROTEIN_KINASE_DOM"/>
    <property type="match status" value="2"/>
</dbReference>